<evidence type="ECO:0000313" key="3">
    <source>
        <dbReference type="EMBL" id="ACU91921.1"/>
    </source>
</evidence>
<dbReference type="HOGENOM" id="CLU_007725_0_0_10"/>
<feature type="chain" id="PRO_5002979113" evidence="2">
    <location>
        <begin position="21"/>
        <end position="783"/>
    </location>
</feature>
<sequence>MKHILRYLLWLCLSIEVANAQTNIQSVIALFAEKPSVEWAPPIPNSPSMLVQWQARTTSKEFRSFVGYYQEHFVGVISFDKQQLSGEVFYRGKSYVLGTSPQGMLTVEAVTDEHDCGTSSLGKQALTARNFFPEGNEDKNDPPIEQPEIYNSLYPKALIHTDGVFRHYRLAIPVDYSIYNSAYFNRNVNKIKTFWYATVAFMNELYRNDVGVDFTLVDDEALIFTTEENHLFRRREAANEVVNNGTITLNKKYDPKKYDLAVILTDYRENYNGLAAVYAVYEQHNKANAAARPIKPSTIAHEIGHMFGADHTFSNGGQYSSKTETGSGQSIMSYGHEHPRDFFSLVSLQEIRKFLGNSMAYYADEARTQEAGKRVEGTGSNLVYGIKSNNRPPVLDKTHLKKTYTIPEDTYFQFYLNATDPEGDALTYIAHPADRRFHSTKSNARFITYKGKSDGNIRFETTWFESERNTFVPIGAADSYKEGTFTFWLAAADHNKDNSNHVVKYDVEEVQVKIVKGKPFEIQNFDNGSREQNKTYKGGQTILLHWQVDEAIFTKDSKVRILLSTDSGKTYKYVLKKEVANNGTCQVELPNISVGTTRGHFGKQRGQGIIKIEVIDGLAYALSCTKPYHVGGFMIQKDPTKPETTPEPEPQPNPRPNPQPNPQPQPSPQPQPQPQPSPSDSSDSSTLPNATAIIYNAVSTTNPGNYFKIENADEDRPISVLIFDEMGLKVYENNYYGKNGEVFRGYSNLKTISNKPLAGTYFYIVTYYKDGNLEEKKGFLYVR</sequence>
<dbReference type="Pfam" id="PF13688">
    <property type="entry name" value="Reprolysin_5"/>
    <property type="match status" value="1"/>
</dbReference>
<dbReference type="PANTHER" id="PTHR11905:SF159">
    <property type="entry name" value="ADAM METALLOPROTEASE"/>
    <property type="match status" value="1"/>
</dbReference>
<dbReference type="AlphaFoldDB" id="C7M644"/>
<evidence type="ECO:0000256" key="2">
    <source>
        <dbReference type="SAM" id="SignalP"/>
    </source>
</evidence>
<organism evidence="3 4">
    <name type="scientific">Capnocytophaga ochracea (strain ATCC 27872 / DSM 7271 / CCUG 9716 / JCM 12966 / NCTC 12371 / SS31 / VPI 2845)</name>
    <name type="common">Bacteroides ochraceus</name>
    <dbReference type="NCBI Taxonomy" id="521097"/>
    <lineage>
        <taxon>Bacteria</taxon>
        <taxon>Pseudomonadati</taxon>
        <taxon>Bacteroidota</taxon>
        <taxon>Flavobacteriia</taxon>
        <taxon>Flavobacteriales</taxon>
        <taxon>Flavobacteriaceae</taxon>
        <taxon>Capnocytophaga</taxon>
    </lineage>
</organism>
<feature type="region of interest" description="Disordered" evidence="1">
    <location>
        <begin position="633"/>
        <end position="687"/>
    </location>
</feature>
<dbReference type="Pfam" id="PF13585">
    <property type="entry name" value="CHU_C"/>
    <property type="match status" value="1"/>
</dbReference>
<name>C7M644_CAPOD</name>
<protein>
    <submittedName>
        <fullName evidence="3">Peptidase M12B ADAM/reprolysin</fullName>
    </submittedName>
</protein>
<dbReference type="SUPFAM" id="SSF55486">
    <property type="entry name" value="Metalloproteases ('zincins'), catalytic domain"/>
    <property type="match status" value="1"/>
</dbReference>
<dbReference type="PANTHER" id="PTHR11905">
    <property type="entry name" value="ADAM A DISINTEGRIN AND METALLOPROTEASE DOMAIN"/>
    <property type="match status" value="1"/>
</dbReference>
<dbReference type="GO" id="GO:0008237">
    <property type="term" value="F:metallopeptidase activity"/>
    <property type="evidence" value="ECO:0007669"/>
    <property type="project" value="InterPro"/>
</dbReference>
<dbReference type="KEGG" id="coc:Coch_0358"/>
<dbReference type="GeneID" id="29675021"/>
<proteinExistence type="predicted"/>
<evidence type="ECO:0000256" key="1">
    <source>
        <dbReference type="SAM" id="MobiDB-lite"/>
    </source>
</evidence>
<gene>
    <name evidence="3" type="ordered locus">Coch_0358</name>
</gene>
<dbReference type="Proteomes" id="UP000006650">
    <property type="component" value="Chromosome"/>
</dbReference>
<dbReference type="InterPro" id="IPR024079">
    <property type="entry name" value="MetalloPept_cat_dom_sf"/>
</dbReference>
<dbReference type="eggNOG" id="COG4935">
    <property type="taxonomic scope" value="Bacteria"/>
</dbReference>
<feature type="compositionally biased region" description="Pro residues" evidence="1">
    <location>
        <begin position="645"/>
        <end position="677"/>
    </location>
</feature>
<dbReference type="EMBL" id="CP001632">
    <property type="protein sequence ID" value="ACU91921.1"/>
    <property type="molecule type" value="Genomic_DNA"/>
</dbReference>
<evidence type="ECO:0000313" key="4">
    <source>
        <dbReference type="Proteomes" id="UP000006650"/>
    </source>
</evidence>
<feature type="signal peptide" evidence="2">
    <location>
        <begin position="1"/>
        <end position="20"/>
    </location>
</feature>
<keyword evidence="2" id="KW-0732">Signal</keyword>
<dbReference type="RefSeq" id="WP_015781683.1">
    <property type="nucleotide sequence ID" value="NC_013162.1"/>
</dbReference>
<keyword evidence="4" id="KW-1185">Reference proteome</keyword>
<dbReference type="STRING" id="521097.Coch_0358"/>
<dbReference type="Gene3D" id="3.40.390.10">
    <property type="entry name" value="Collagenase (Catalytic Domain)"/>
    <property type="match status" value="1"/>
</dbReference>
<reference evidence="3 4" key="1">
    <citation type="journal article" date="2009" name="Stand. Genomic Sci.">
        <title>Complete genome sequence of Capnocytophaga ochracea type strain (VPI 2845).</title>
        <authorList>
            <person name="Mavrommatis K."/>
            <person name="Gronow S."/>
            <person name="Saunders E."/>
            <person name="Land M."/>
            <person name="Lapidus A."/>
            <person name="Copeland A."/>
            <person name="Glavina Del Rio T."/>
            <person name="Nolan M."/>
            <person name="Lucas S."/>
            <person name="Chen F."/>
            <person name="Tice H."/>
            <person name="Cheng J.F."/>
            <person name="Bruce D."/>
            <person name="Goodwin L."/>
            <person name="Pitluck S."/>
            <person name="Pati A."/>
            <person name="Ivanova N."/>
            <person name="Chen A."/>
            <person name="Palaniappan K."/>
            <person name="Chain P."/>
            <person name="Hauser L."/>
            <person name="Chang Y.J."/>
            <person name="Jeffries C.D."/>
            <person name="Brettin T."/>
            <person name="Detter J.C."/>
            <person name="Han C."/>
            <person name="Bristow J."/>
            <person name="Goker M."/>
            <person name="Rohde M."/>
            <person name="Eisen J.A."/>
            <person name="Markowitz V."/>
            <person name="Kyrpides N.C."/>
            <person name="Klenk H.P."/>
            <person name="Hugenholtz P."/>
        </authorList>
    </citation>
    <scope>NUCLEOTIDE SEQUENCE [LARGE SCALE GENOMIC DNA]</scope>
    <source>
        <strain evidence="4">ATCC 27872 / DSM 7271 / JCM 12966 / VPI 2845</strain>
    </source>
</reference>
<accession>C7M644</accession>